<dbReference type="RefSeq" id="WP_343757764.1">
    <property type="nucleotide sequence ID" value="NZ_BAAACG010000001.1"/>
</dbReference>
<dbReference type="InterPro" id="IPR036388">
    <property type="entry name" value="WH-like_DNA-bd_sf"/>
</dbReference>
<evidence type="ECO:0000256" key="3">
    <source>
        <dbReference type="ARBA" id="ARBA00023125"/>
    </source>
</evidence>
<keyword evidence="4" id="KW-0804">Transcription</keyword>
<evidence type="ECO:0000256" key="2">
    <source>
        <dbReference type="ARBA" id="ARBA00023015"/>
    </source>
</evidence>
<organism evidence="6 7">
    <name type="scientific">Clostridium oceanicum</name>
    <dbReference type="NCBI Taxonomy" id="1543"/>
    <lineage>
        <taxon>Bacteria</taxon>
        <taxon>Bacillati</taxon>
        <taxon>Bacillota</taxon>
        <taxon>Clostridia</taxon>
        <taxon>Eubacteriales</taxon>
        <taxon>Clostridiaceae</taxon>
        <taxon>Clostridium</taxon>
    </lineage>
</organism>
<dbReference type="InterPro" id="IPR036390">
    <property type="entry name" value="WH_DNA-bd_sf"/>
</dbReference>
<dbReference type="PRINTS" id="PR00039">
    <property type="entry name" value="HTHLYSR"/>
</dbReference>
<dbReference type="PANTHER" id="PTHR30126">
    <property type="entry name" value="HTH-TYPE TRANSCRIPTIONAL REGULATOR"/>
    <property type="match status" value="1"/>
</dbReference>
<evidence type="ECO:0000256" key="1">
    <source>
        <dbReference type="ARBA" id="ARBA00009437"/>
    </source>
</evidence>
<dbReference type="Proteomes" id="UP001501510">
    <property type="component" value="Unassembled WGS sequence"/>
</dbReference>
<keyword evidence="2" id="KW-0805">Transcription regulation</keyword>
<dbReference type="Gene3D" id="3.40.190.290">
    <property type="match status" value="1"/>
</dbReference>
<evidence type="ECO:0000313" key="6">
    <source>
        <dbReference type="EMBL" id="GAA0732025.1"/>
    </source>
</evidence>
<dbReference type="SUPFAM" id="SSF46785">
    <property type="entry name" value="Winged helix' DNA-binding domain"/>
    <property type="match status" value="1"/>
</dbReference>
<dbReference type="EMBL" id="BAAACG010000001">
    <property type="protein sequence ID" value="GAA0732025.1"/>
    <property type="molecule type" value="Genomic_DNA"/>
</dbReference>
<proteinExistence type="inferred from homology"/>
<gene>
    <name evidence="6" type="ORF">GCM10008906_01170</name>
</gene>
<comment type="caution">
    <text evidence="6">The sequence shown here is derived from an EMBL/GenBank/DDBJ whole genome shotgun (WGS) entry which is preliminary data.</text>
</comment>
<comment type="similarity">
    <text evidence="1">Belongs to the LysR transcriptional regulatory family.</text>
</comment>
<dbReference type="PROSITE" id="PS50931">
    <property type="entry name" value="HTH_LYSR"/>
    <property type="match status" value="1"/>
</dbReference>
<sequence length="296" mass="34013">MNLEYLQAFYTTVKFNSISKAAKHLHVTQPGLSMQLRNLEKDLKVKLLTRSNKGVELTEEGSVVFDYASTMLSIQGNIQRDLKNLKDNSPKLIIGSCKSVGEYALPCSVYTFKKTYTELDIQLEVNNSSEIIKKLRDHTINIGIIQYFDRLDDLELNTIVTDELVLVGNSKVLKNTITLDEFKKLPLILREKNSGTRHLIEDFLKNKDLDINDLNIIYDLNSPQAIKSSIISGKGYSLLPKLTIVQELKEKTLKTVSVENFSTFFNYYITYRKNYDLTEYEKMFIDFIISSKRGFC</sequence>
<dbReference type="SUPFAM" id="SSF53850">
    <property type="entry name" value="Periplasmic binding protein-like II"/>
    <property type="match status" value="1"/>
</dbReference>
<evidence type="ECO:0000259" key="5">
    <source>
        <dbReference type="PROSITE" id="PS50931"/>
    </source>
</evidence>
<dbReference type="InterPro" id="IPR000847">
    <property type="entry name" value="LysR_HTH_N"/>
</dbReference>
<evidence type="ECO:0000313" key="7">
    <source>
        <dbReference type="Proteomes" id="UP001501510"/>
    </source>
</evidence>
<accession>A0ABP3UEQ0</accession>
<dbReference type="Pfam" id="PF00126">
    <property type="entry name" value="HTH_1"/>
    <property type="match status" value="1"/>
</dbReference>
<dbReference type="PANTHER" id="PTHR30126:SF64">
    <property type="entry name" value="HTH-TYPE TRANSCRIPTIONAL REGULATOR CITR"/>
    <property type="match status" value="1"/>
</dbReference>
<keyword evidence="3" id="KW-0238">DNA-binding</keyword>
<name>A0ABP3UEQ0_9CLOT</name>
<keyword evidence="7" id="KW-1185">Reference proteome</keyword>
<feature type="domain" description="HTH lysR-type" evidence="5">
    <location>
        <begin position="1"/>
        <end position="58"/>
    </location>
</feature>
<dbReference type="InterPro" id="IPR005119">
    <property type="entry name" value="LysR_subst-bd"/>
</dbReference>
<reference evidence="7" key="1">
    <citation type="journal article" date="2019" name="Int. J. Syst. Evol. Microbiol.">
        <title>The Global Catalogue of Microorganisms (GCM) 10K type strain sequencing project: providing services to taxonomists for standard genome sequencing and annotation.</title>
        <authorList>
            <consortium name="The Broad Institute Genomics Platform"/>
            <consortium name="The Broad Institute Genome Sequencing Center for Infectious Disease"/>
            <person name="Wu L."/>
            <person name="Ma J."/>
        </authorList>
    </citation>
    <scope>NUCLEOTIDE SEQUENCE [LARGE SCALE GENOMIC DNA]</scope>
    <source>
        <strain evidence="7">JCM 1407</strain>
    </source>
</reference>
<protein>
    <submittedName>
        <fullName evidence="6">LysR family transcriptional regulator</fullName>
    </submittedName>
</protein>
<dbReference type="Pfam" id="PF03466">
    <property type="entry name" value="LysR_substrate"/>
    <property type="match status" value="1"/>
</dbReference>
<dbReference type="Gene3D" id="1.10.10.10">
    <property type="entry name" value="Winged helix-like DNA-binding domain superfamily/Winged helix DNA-binding domain"/>
    <property type="match status" value="1"/>
</dbReference>
<evidence type="ECO:0000256" key="4">
    <source>
        <dbReference type="ARBA" id="ARBA00023163"/>
    </source>
</evidence>